<feature type="compositionally biased region" description="Polar residues" evidence="1">
    <location>
        <begin position="116"/>
        <end position="125"/>
    </location>
</feature>
<comment type="caution">
    <text evidence="2">The sequence shown here is derived from an EMBL/GenBank/DDBJ whole genome shotgun (WGS) entry which is preliminary data.</text>
</comment>
<dbReference type="Proteomes" id="UP000242188">
    <property type="component" value="Unassembled WGS sequence"/>
</dbReference>
<dbReference type="AlphaFoldDB" id="A0A210R0C4"/>
<evidence type="ECO:0000313" key="3">
    <source>
        <dbReference type="Proteomes" id="UP000242188"/>
    </source>
</evidence>
<gene>
    <name evidence="2" type="ORF">KP79_PYT20859</name>
</gene>
<dbReference type="EMBL" id="NEDP02001033">
    <property type="protein sequence ID" value="OWF54476.1"/>
    <property type="molecule type" value="Genomic_DNA"/>
</dbReference>
<sequence length="171" mass="18796">MISTQSCRDLKYIECLWSAESLQRTVNCQTCIYVRPVQNDLNVDPIHVPNNESSYMLTPCNICKKNFPVRVLREHVEHCGITVDDQDSSGSEFLPEVHVSLSNPPQGGAADHNANDVHSGTSNHPASEFGEAEEFDSIQSDTDISSEDIPTLGPPPNLDITSVEETLSTLI</sequence>
<name>A0A210R0C4_MIZYE</name>
<organism evidence="2 3">
    <name type="scientific">Mizuhopecten yessoensis</name>
    <name type="common">Japanese scallop</name>
    <name type="synonym">Patinopecten yessoensis</name>
    <dbReference type="NCBI Taxonomy" id="6573"/>
    <lineage>
        <taxon>Eukaryota</taxon>
        <taxon>Metazoa</taxon>
        <taxon>Spiralia</taxon>
        <taxon>Lophotrochozoa</taxon>
        <taxon>Mollusca</taxon>
        <taxon>Bivalvia</taxon>
        <taxon>Autobranchia</taxon>
        <taxon>Pteriomorphia</taxon>
        <taxon>Pectinida</taxon>
        <taxon>Pectinoidea</taxon>
        <taxon>Pectinidae</taxon>
        <taxon>Mizuhopecten</taxon>
    </lineage>
</organism>
<keyword evidence="3" id="KW-1185">Reference proteome</keyword>
<proteinExistence type="predicted"/>
<feature type="region of interest" description="Disordered" evidence="1">
    <location>
        <begin position="97"/>
        <end position="160"/>
    </location>
</feature>
<evidence type="ECO:0000313" key="2">
    <source>
        <dbReference type="EMBL" id="OWF54476.1"/>
    </source>
</evidence>
<protein>
    <submittedName>
        <fullName evidence="2">Uncharacterized protein</fullName>
    </submittedName>
</protein>
<reference evidence="2 3" key="1">
    <citation type="journal article" date="2017" name="Nat. Ecol. Evol.">
        <title>Scallop genome provides insights into evolution of bilaterian karyotype and development.</title>
        <authorList>
            <person name="Wang S."/>
            <person name="Zhang J."/>
            <person name="Jiao W."/>
            <person name="Li J."/>
            <person name="Xun X."/>
            <person name="Sun Y."/>
            <person name="Guo X."/>
            <person name="Huan P."/>
            <person name="Dong B."/>
            <person name="Zhang L."/>
            <person name="Hu X."/>
            <person name="Sun X."/>
            <person name="Wang J."/>
            <person name="Zhao C."/>
            <person name="Wang Y."/>
            <person name="Wang D."/>
            <person name="Huang X."/>
            <person name="Wang R."/>
            <person name="Lv J."/>
            <person name="Li Y."/>
            <person name="Zhang Z."/>
            <person name="Liu B."/>
            <person name="Lu W."/>
            <person name="Hui Y."/>
            <person name="Liang J."/>
            <person name="Zhou Z."/>
            <person name="Hou R."/>
            <person name="Li X."/>
            <person name="Liu Y."/>
            <person name="Li H."/>
            <person name="Ning X."/>
            <person name="Lin Y."/>
            <person name="Zhao L."/>
            <person name="Xing Q."/>
            <person name="Dou J."/>
            <person name="Li Y."/>
            <person name="Mao J."/>
            <person name="Guo H."/>
            <person name="Dou H."/>
            <person name="Li T."/>
            <person name="Mu C."/>
            <person name="Jiang W."/>
            <person name="Fu Q."/>
            <person name="Fu X."/>
            <person name="Miao Y."/>
            <person name="Liu J."/>
            <person name="Yu Q."/>
            <person name="Li R."/>
            <person name="Liao H."/>
            <person name="Li X."/>
            <person name="Kong Y."/>
            <person name="Jiang Z."/>
            <person name="Chourrout D."/>
            <person name="Li R."/>
            <person name="Bao Z."/>
        </authorList>
    </citation>
    <scope>NUCLEOTIDE SEQUENCE [LARGE SCALE GENOMIC DNA]</scope>
    <source>
        <strain evidence="2 3">PY_sf001</strain>
    </source>
</reference>
<evidence type="ECO:0000256" key="1">
    <source>
        <dbReference type="SAM" id="MobiDB-lite"/>
    </source>
</evidence>
<accession>A0A210R0C4</accession>